<gene>
    <name evidence="2" type="ORF">IPO85_09590</name>
</gene>
<feature type="transmembrane region" description="Helical" evidence="1">
    <location>
        <begin position="75"/>
        <end position="92"/>
    </location>
</feature>
<feature type="transmembrane region" description="Helical" evidence="1">
    <location>
        <begin position="200"/>
        <end position="223"/>
    </location>
</feature>
<keyword evidence="1" id="KW-1133">Transmembrane helix</keyword>
<feature type="transmembrane region" description="Helical" evidence="1">
    <location>
        <begin position="161"/>
        <end position="180"/>
    </location>
</feature>
<sequence length="234" mass="27657">MHEHYVIPVLSNLWWTGLIGSVLAIIFLIKLGLNFRLKLRENNYRKILFYFFLIREIVYYSFIIITGKFTFVDSLPLQLCNISYFIVILYFYNPKAILFEYLLMLGLPTAFYSLITPELTHGLSNYFLIDYYVSHGAIVFAPLYGVFVLNEIPRIHSWKTIFVASNILLFFVGIINYFLNSNYIYICTPPKANNIFITGGFPYHLIGFDVFGILHILLIYWFFRTYFVKFQKQL</sequence>
<name>A0A9D7S877_9BACT</name>
<evidence type="ECO:0000313" key="2">
    <source>
        <dbReference type="EMBL" id="MBK9717750.1"/>
    </source>
</evidence>
<feature type="transmembrane region" description="Helical" evidence="1">
    <location>
        <begin position="127"/>
        <end position="149"/>
    </location>
</feature>
<keyword evidence="1" id="KW-0812">Transmembrane</keyword>
<comment type="caution">
    <text evidence="2">The sequence shown here is derived from an EMBL/GenBank/DDBJ whole genome shotgun (WGS) entry which is preliminary data.</text>
</comment>
<dbReference type="InterPro" id="IPR011737">
    <property type="entry name" value="CHP02206_TP0381"/>
</dbReference>
<feature type="transmembrane region" description="Helical" evidence="1">
    <location>
        <begin position="47"/>
        <end position="69"/>
    </location>
</feature>
<keyword evidence="1" id="KW-0472">Membrane</keyword>
<dbReference type="AlphaFoldDB" id="A0A9D7S877"/>
<feature type="transmembrane region" description="Helical" evidence="1">
    <location>
        <begin position="97"/>
        <end position="115"/>
    </location>
</feature>
<dbReference type="Pfam" id="PF14808">
    <property type="entry name" value="TMEM164"/>
    <property type="match status" value="1"/>
</dbReference>
<feature type="transmembrane region" description="Helical" evidence="1">
    <location>
        <begin position="12"/>
        <end position="35"/>
    </location>
</feature>
<organism evidence="2 3">
    <name type="scientific">Candidatus Defluviibacterium haderslevense</name>
    <dbReference type="NCBI Taxonomy" id="2981993"/>
    <lineage>
        <taxon>Bacteria</taxon>
        <taxon>Pseudomonadati</taxon>
        <taxon>Bacteroidota</taxon>
        <taxon>Saprospiria</taxon>
        <taxon>Saprospirales</taxon>
        <taxon>Saprospiraceae</taxon>
        <taxon>Candidatus Defluviibacterium</taxon>
    </lineage>
</organism>
<reference evidence="2 3" key="1">
    <citation type="submission" date="2020-10" db="EMBL/GenBank/DDBJ databases">
        <title>Connecting structure to function with the recovery of over 1000 high-quality activated sludge metagenome-assembled genomes encoding full-length rRNA genes using long-read sequencing.</title>
        <authorList>
            <person name="Singleton C.M."/>
            <person name="Petriglieri F."/>
            <person name="Kristensen J.M."/>
            <person name="Kirkegaard R.H."/>
            <person name="Michaelsen T.Y."/>
            <person name="Andersen M.H."/>
            <person name="Karst S.M."/>
            <person name="Dueholm M.S."/>
            <person name="Nielsen P.H."/>
            <person name="Albertsen M."/>
        </authorList>
    </citation>
    <scope>NUCLEOTIDE SEQUENCE [LARGE SCALE GENOMIC DNA]</scope>
    <source>
        <strain evidence="2">Ribe_18-Q3-R11-54_BAT3C.373</strain>
    </source>
</reference>
<dbReference type="Proteomes" id="UP000808349">
    <property type="component" value="Unassembled WGS sequence"/>
</dbReference>
<dbReference type="NCBIfam" id="TIGR02206">
    <property type="entry name" value="intg_mem_TP0381"/>
    <property type="match status" value="1"/>
</dbReference>
<evidence type="ECO:0000256" key="1">
    <source>
        <dbReference type="SAM" id="Phobius"/>
    </source>
</evidence>
<accession>A0A9D7S877</accession>
<dbReference type="EMBL" id="JADKFW010000005">
    <property type="protein sequence ID" value="MBK9717750.1"/>
    <property type="molecule type" value="Genomic_DNA"/>
</dbReference>
<evidence type="ECO:0000313" key="3">
    <source>
        <dbReference type="Proteomes" id="UP000808349"/>
    </source>
</evidence>
<protein>
    <submittedName>
        <fullName evidence="2">TIGR02206 family membrane protein</fullName>
    </submittedName>
</protein>
<proteinExistence type="predicted"/>